<keyword evidence="3" id="KW-1185">Reference proteome</keyword>
<keyword evidence="1" id="KW-0472">Membrane</keyword>
<reference evidence="2 3" key="1">
    <citation type="submission" date="2020-08" db="EMBL/GenBank/DDBJ databases">
        <title>novel species in genus Nocardioides.</title>
        <authorList>
            <person name="Zhang G."/>
        </authorList>
    </citation>
    <scope>NUCLEOTIDE SEQUENCE [LARGE SCALE GENOMIC DNA]</scope>
    <source>
        <strain evidence="2 3">SC8A-24</strain>
    </source>
</reference>
<feature type="transmembrane region" description="Helical" evidence="1">
    <location>
        <begin position="40"/>
        <end position="58"/>
    </location>
</feature>
<gene>
    <name evidence="2" type="ORF">H7344_19490</name>
</gene>
<dbReference type="Proteomes" id="UP000604001">
    <property type="component" value="Unassembled WGS sequence"/>
</dbReference>
<dbReference type="RefSeq" id="WP_186347651.1">
    <property type="nucleotide sequence ID" value="NZ_BMMR01000006.1"/>
</dbReference>
<feature type="transmembrane region" description="Helical" evidence="1">
    <location>
        <begin position="145"/>
        <end position="165"/>
    </location>
</feature>
<evidence type="ECO:0008006" key="4">
    <source>
        <dbReference type="Google" id="ProtNLM"/>
    </source>
</evidence>
<protein>
    <recommendedName>
        <fullName evidence="4">Integral membrane protein</fullName>
    </recommendedName>
</protein>
<sequence length="229" mass="23416">MRDRVDAAVLWLRATAVGAVAVLLGVAGHVSADGLLPGPGLLAAMLVAAVLLAVPLLARPASALRLVAITVGGQALLHLGLTLTAGHAGDPVAAAPAPRSGALDALPTVDGRRVGSLHDAYVAMAGEAAPAPALPVGRVLAELQAHAPMMLVHVAVAVLVGLWLARGERCLFTVLALTRRLVLRLVVLARPVCAGPTRPRPAAAHRVPLLRDPWLVRPASRRGPPLLAT</sequence>
<organism evidence="2 3">
    <name type="scientific">Nocardioides deserti</name>
    <dbReference type="NCBI Taxonomy" id="1588644"/>
    <lineage>
        <taxon>Bacteria</taxon>
        <taxon>Bacillati</taxon>
        <taxon>Actinomycetota</taxon>
        <taxon>Actinomycetes</taxon>
        <taxon>Propionibacteriales</taxon>
        <taxon>Nocardioidaceae</taxon>
        <taxon>Nocardioides</taxon>
    </lineage>
</organism>
<keyword evidence="1" id="KW-1133">Transmembrane helix</keyword>
<comment type="caution">
    <text evidence="2">The sequence shown here is derived from an EMBL/GenBank/DDBJ whole genome shotgun (WGS) entry which is preliminary data.</text>
</comment>
<name>A0ABR6UEF7_9ACTN</name>
<dbReference type="EMBL" id="JACMYC010000023">
    <property type="protein sequence ID" value="MBC2962478.1"/>
    <property type="molecule type" value="Genomic_DNA"/>
</dbReference>
<evidence type="ECO:0000313" key="3">
    <source>
        <dbReference type="Proteomes" id="UP000604001"/>
    </source>
</evidence>
<proteinExistence type="predicted"/>
<evidence type="ECO:0000256" key="1">
    <source>
        <dbReference type="SAM" id="Phobius"/>
    </source>
</evidence>
<feature type="transmembrane region" description="Helical" evidence="1">
    <location>
        <begin position="63"/>
        <end position="81"/>
    </location>
</feature>
<keyword evidence="1" id="KW-0812">Transmembrane</keyword>
<feature type="transmembrane region" description="Helical" evidence="1">
    <location>
        <begin position="7"/>
        <end position="28"/>
    </location>
</feature>
<accession>A0ABR6UEF7</accession>
<evidence type="ECO:0000313" key="2">
    <source>
        <dbReference type="EMBL" id="MBC2962478.1"/>
    </source>
</evidence>